<dbReference type="EC" id="1.1.1.-" evidence="6"/>
<accession>D7UYF4</accession>
<dbReference type="Pfam" id="PF03721">
    <property type="entry name" value="UDPG_MGDP_dh_N"/>
    <property type="match status" value="1"/>
</dbReference>
<evidence type="ECO:0000256" key="1">
    <source>
        <dbReference type="ARBA" id="ARBA00006601"/>
    </source>
</evidence>
<protein>
    <submittedName>
        <fullName evidence="6">Nucleotide sugar dehydrogenase</fullName>
        <ecNumber evidence="6">1.1.1.-</ecNumber>
    </submittedName>
</protein>
<evidence type="ECO:0000256" key="2">
    <source>
        <dbReference type="ARBA" id="ARBA00023002"/>
    </source>
</evidence>
<dbReference type="PANTHER" id="PTHR43491:SF2">
    <property type="entry name" value="UDP-N-ACETYL-D-MANNOSAMINE DEHYDROGENASE"/>
    <property type="match status" value="1"/>
</dbReference>
<dbReference type="HOGENOM" id="CLU_023810_3_2_9"/>
<dbReference type="InterPro" id="IPR014026">
    <property type="entry name" value="UDP-Glc/GDP-Man_DH_dimer"/>
</dbReference>
<dbReference type="SUPFAM" id="SSF51735">
    <property type="entry name" value="NAD(P)-binding Rossmann-fold domains"/>
    <property type="match status" value="1"/>
</dbReference>
<dbReference type="Pfam" id="PF03720">
    <property type="entry name" value="UDPG_MGDP_dh_C"/>
    <property type="match status" value="1"/>
</dbReference>
<gene>
    <name evidence="6" type="primary">epsD</name>
    <name evidence="6" type="ORF">HMPREF0556_12056</name>
</gene>
<dbReference type="SUPFAM" id="SSF52413">
    <property type="entry name" value="UDP-glucose/GDP-mannose dehydrogenase C-terminal domain"/>
    <property type="match status" value="1"/>
</dbReference>
<dbReference type="SMART" id="SM00984">
    <property type="entry name" value="UDPG_MGDP_dh_C"/>
    <property type="match status" value="1"/>
</dbReference>
<dbReference type="eggNOG" id="COG0677">
    <property type="taxonomic scope" value="Bacteria"/>
</dbReference>
<dbReference type="InterPro" id="IPR028359">
    <property type="entry name" value="UDP_ManNAc/GlcNAc_DH"/>
</dbReference>
<dbReference type="GO" id="GO:0051287">
    <property type="term" value="F:NAD binding"/>
    <property type="evidence" value="ECO:0007669"/>
    <property type="project" value="InterPro"/>
</dbReference>
<evidence type="ECO:0000313" key="7">
    <source>
        <dbReference type="Proteomes" id="UP000010119"/>
    </source>
</evidence>
<dbReference type="Pfam" id="PF00984">
    <property type="entry name" value="UDPG_MGDP_dh"/>
    <property type="match status" value="1"/>
</dbReference>
<dbReference type="InterPro" id="IPR001732">
    <property type="entry name" value="UDP-Glc/GDP-Man_DH_N"/>
</dbReference>
<evidence type="ECO:0000256" key="4">
    <source>
        <dbReference type="PIRNR" id="PIRNR000124"/>
    </source>
</evidence>
<name>D7UYF4_LISGR</name>
<dbReference type="GO" id="GO:0000271">
    <property type="term" value="P:polysaccharide biosynthetic process"/>
    <property type="evidence" value="ECO:0007669"/>
    <property type="project" value="InterPro"/>
</dbReference>
<dbReference type="Proteomes" id="UP000010119">
    <property type="component" value="Unassembled WGS sequence"/>
</dbReference>
<dbReference type="PIRSF" id="PIRSF500136">
    <property type="entry name" value="UDP_ManNAc_DH"/>
    <property type="match status" value="1"/>
</dbReference>
<keyword evidence="2 6" id="KW-0560">Oxidoreductase</keyword>
<feature type="domain" description="UDP-glucose/GDP-mannose dehydrogenase C-terminal" evidence="5">
    <location>
        <begin position="306"/>
        <end position="396"/>
    </location>
</feature>
<dbReference type="GO" id="GO:0016628">
    <property type="term" value="F:oxidoreductase activity, acting on the CH-CH group of donors, NAD or NADP as acceptor"/>
    <property type="evidence" value="ECO:0007669"/>
    <property type="project" value="InterPro"/>
</dbReference>
<dbReference type="InterPro" id="IPR036291">
    <property type="entry name" value="NAD(P)-bd_dom_sf"/>
</dbReference>
<dbReference type="InterPro" id="IPR008927">
    <property type="entry name" value="6-PGluconate_DH-like_C_sf"/>
</dbReference>
<sequence length="412" mass="45218">MKLTVIGLGYIGLPTGLLFASKGVDVVGVDINSNVVEGLNNGKLHIEETGMEELLHASLAAGNFKASLEVETADYYIVAVPTPYLPDNSCDLSYMKEAIAKLKDVLKKGDTIIIESTIAPRTMEDVAAPMIAAYGYEIGENIFLAHCPERVLPGKIIEEMVHNNRIIGGITPNCAKKAKELYLTLVKGEIFETKASTAEMSKLMENTYRDVNIALANELVKISDSLGINALDVIQLANEHPRVNIHFPGPGVGGHCLAVDPYFIVASDRADAKLIAISREINSSMPAFVIGKAKKIMAAKNGKRITVLGLTYKGNIDDIRESPALEIYHQLKRETDFEIVAQDSHVNLDWVEADIKKALTGSDLALVLTDHKEYKELNKYVTEDIVVFDTKNIVDEVGIDHYYNFNSISEIK</sequence>
<keyword evidence="7" id="KW-1185">Reference proteome</keyword>
<dbReference type="InterPro" id="IPR017476">
    <property type="entry name" value="UDP-Glc/GDP-Man"/>
</dbReference>
<evidence type="ECO:0000313" key="6">
    <source>
        <dbReference type="EMBL" id="EFI83371.1"/>
    </source>
</evidence>
<dbReference type="GO" id="GO:0016616">
    <property type="term" value="F:oxidoreductase activity, acting on the CH-OH group of donors, NAD or NADP as acceptor"/>
    <property type="evidence" value="ECO:0007669"/>
    <property type="project" value="InterPro"/>
</dbReference>
<reference evidence="6" key="1">
    <citation type="submission" date="2010-06" db="EMBL/GenBank/DDBJ databases">
        <authorList>
            <person name="Muzny D."/>
            <person name="Qin X."/>
            <person name="Buhay C."/>
            <person name="Dugan-Rocha S."/>
            <person name="Ding Y."/>
            <person name="Chen G."/>
            <person name="Hawes A."/>
            <person name="Holder M."/>
            <person name="Jhangiani S."/>
            <person name="Johnson A."/>
            <person name="Khan Z."/>
            <person name="Li Z."/>
            <person name="Liu W."/>
            <person name="Liu X."/>
            <person name="Perez L."/>
            <person name="Shen H."/>
            <person name="Wang Q."/>
            <person name="Watt J."/>
            <person name="Xi L."/>
            <person name="Xin Y."/>
            <person name="Zhou J."/>
            <person name="Deng J."/>
            <person name="Jiang H."/>
            <person name="Liu Y."/>
            <person name="Qu J."/>
            <person name="Song X.-Z."/>
            <person name="Zhang L."/>
            <person name="Villasana D."/>
            <person name="Johnson A."/>
            <person name="Liu J."/>
            <person name="Liyanage D."/>
            <person name="Lorensuhewa L."/>
            <person name="Robinson T."/>
            <person name="Song A."/>
            <person name="Song B.-B."/>
            <person name="Dinh H."/>
            <person name="Thornton R."/>
            <person name="Coyle M."/>
            <person name="Francisco L."/>
            <person name="Jackson L."/>
            <person name="Javaid M."/>
            <person name="Korchina V."/>
            <person name="Kovar C."/>
            <person name="Mata R."/>
            <person name="Mathew T."/>
            <person name="Ngo R."/>
            <person name="Nguyen L."/>
            <person name="Nguyen N."/>
            <person name="Okwuonu G."/>
            <person name="Ongeri F."/>
            <person name="Pham C."/>
            <person name="Simmons D."/>
            <person name="Wilczek-Boney K."/>
            <person name="Hale W."/>
            <person name="Jakkamsetti A."/>
            <person name="Pham P."/>
            <person name="Ruth R."/>
            <person name="San Lucas F."/>
            <person name="Warren J."/>
            <person name="Zhang J."/>
            <person name="Zhao Z."/>
            <person name="Zhou C."/>
            <person name="Zhu D."/>
            <person name="Lee S."/>
            <person name="Bess C."/>
            <person name="Blankenburg K."/>
            <person name="Forbes L."/>
            <person name="Fu Q."/>
            <person name="Gubbala S."/>
            <person name="Hirani K."/>
            <person name="Jayaseelan J.C."/>
            <person name="Lara F."/>
            <person name="Munidasa M."/>
            <person name="Palculict T."/>
            <person name="Patil S."/>
            <person name="Pu L.-L."/>
            <person name="Saada N."/>
            <person name="Tang L."/>
            <person name="Weissenberger G."/>
            <person name="Zhu Y."/>
            <person name="Hemphill L."/>
            <person name="Shang Y."/>
            <person name="Youmans B."/>
            <person name="Ayvaz T."/>
            <person name="Ross M."/>
            <person name="Santibanez J."/>
            <person name="Aqrawi P."/>
            <person name="Gross S."/>
            <person name="Joshi V."/>
            <person name="Fowler G."/>
            <person name="Nazareth L."/>
            <person name="Reid J."/>
            <person name="Worley K."/>
            <person name="Petrosino J."/>
            <person name="Highlander S."/>
            <person name="Gibbs R."/>
        </authorList>
    </citation>
    <scope>NUCLEOTIDE SEQUENCE [LARGE SCALE GENOMIC DNA]</scope>
    <source>
        <strain evidence="6">DSM 20601</strain>
    </source>
</reference>
<dbReference type="STRING" id="525367.HMPREF0556_12056"/>
<dbReference type="NCBIfam" id="TIGR03026">
    <property type="entry name" value="NDP-sugDHase"/>
    <property type="match status" value="1"/>
</dbReference>
<dbReference type="InterPro" id="IPR014027">
    <property type="entry name" value="UDP-Glc/GDP-Man_DH_C"/>
</dbReference>
<dbReference type="PIRSF" id="PIRSF000124">
    <property type="entry name" value="UDPglc_GDPman_dh"/>
    <property type="match status" value="1"/>
</dbReference>
<dbReference type="EMBL" id="ACCR02000005">
    <property type="protein sequence ID" value="EFI83371.1"/>
    <property type="molecule type" value="Genomic_DNA"/>
</dbReference>
<comment type="caution">
    <text evidence="6">The sequence shown here is derived from an EMBL/GenBank/DDBJ whole genome shotgun (WGS) entry which is preliminary data.</text>
</comment>
<evidence type="ECO:0000259" key="5">
    <source>
        <dbReference type="SMART" id="SM00984"/>
    </source>
</evidence>
<evidence type="ECO:0000256" key="3">
    <source>
        <dbReference type="ARBA" id="ARBA00023027"/>
    </source>
</evidence>
<dbReference type="PRINTS" id="PR00411">
    <property type="entry name" value="PNDRDTASEI"/>
</dbReference>
<dbReference type="PANTHER" id="PTHR43491">
    <property type="entry name" value="UDP-N-ACETYL-D-MANNOSAMINE DEHYDROGENASE"/>
    <property type="match status" value="1"/>
</dbReference>
<keyword evidence="3" id="KW-0520">NAD</keyword>
<dbReference type="Gene3D" id="3.40.50.720">
    <property type="entry name" value="NAD(P)-binding Rossmann-like Domain"/>
    <property type="match status" value="2"/>
</dbReference>
<dbReference type="SUPFAM" id="SSF48179">
    <property type="entry name" value="6-phosphogluconate dehydrogenase C-terminal domain-like"/>
    <property type="match status" value="1"/>
</dbReference>
<organism evidence="6 7">
    <name type="scientific">Listeria grayi DSM 20601</name>
    <dbReference type="NCBI Taxonomy" id="525367"/>
    <lineage>
        <taxon>Bacteria</taxon>
        <taxon>Bacillati</taxon>
        <taxon>Bacillota</taxon>
        <taxon>Bacilli</taxon>
        <taxon>Bacillales</taxon>
        <taxon>Listeriaceae</taxon>
        <taxon>Listeria</taxon>
    </lineage>
</organism>
<dbReference type="InterPro" id="IPR036220">
    <property type="entry name" value="UDP-Glc/GDP-Man_DH_C_sf"/>
</dbReference>
<comment type="similarity">
    <text evidence="1 4">Belongs to the UDP-glucose/GDP-mannose dehydrogenase family.</text>
</comment>
<dbReference type="RefSeq" id="WP_003755273.1">
    <property type="nucleotide sequence ID" value="NZ_GL538352.1"/>
</dbReference>
<dbReference type="AlphaFoldDB" id="D7UYF4"/>
<proteinExistence type="inferred from homology"/>